<name>A0ABT1LBB6_9HYPH</name>
<reference evidence="3 4" key="1">
    <citation type="submission" date="2022-07" db="EMBL/GenBank/DDBJ databases">
        <authorList>
            <person name="Li W.-J."/>
            <person name="Deng Q.-Q."/>
        </authorList>
    </citation>
    <scope>NUCLEOTIDE SEQUENCE [LARGE SCALE GENOMIC DNA]</scope>
    <source>
        <strain evidence="3 4">SYSU M60028</strain>
    </source>
</reference>
<accession>A0ABT1LBB6</accession>
<dbReference type="InterPro" id="IPR017439">
    <property type="entry name" value="Amidohydrolase"/>
</dbReference>
<proteinExistence type="predicted"/>
<dbReference type="CDD" id="cd05666">
    <property type="entry name" value="M20_Acy1-like"/>
    <property type="match status" value="1"/>
</dbReference>
<keyword evidence="1" id="KW-0378">Hydrolase</keyword>
<organism evidence="3 4">
    <name type="scientific">Alsobacter ponti</name>
    <dbReference type="NCBI Taxonomy" id="2962936"/>
    <lineage>
        <taxon>Bacteria</taxon>
        <taxon>Pseudomonadati</taxon>
        <taxon>Pseudomonadota</taxon>
        <taxon>Alphaproteobacteria</taxon>
        <taxon>Hyphomicrobiales</taxon>
        <taxon>Alsobacteraceae</taxon>
        <taxon>Alsobacter</taxon>
    </lineage>
</organism>
<dbReference type="InterPro" id="IPR002933">
    <property type="entry name" value="Peptidase_M20"/>
</dbReference>
<comment type="caution">
    <text evidence="3">The sequence shown here is derived from an EMBL/GenBank/DDBJ whole genome shotgun (WGS) entry which is preliminary data.</text>
</comment>
<dbReference type="Pfam" id="PF01546">
    <property type="entry name" value="Peptidase_M20"/>
    <property type="match status" value="1"/>
</dbReference>
<dbReference type="RefSeq" id="WP_254739975.1">
    <property type="nucleotide sequence ID" value="NZ_JANCLU010000005.1"/>
</dbReference>
<dbReference type="InterPro" id="IPR011650">
    <property type="entry name" value="Peptidase_M20_dimer"/>
</dbReference>
<evidence type="ECO:0000313" key="3">
    <source>
        <dbReference type="EMBL" id="MCP8938243.1"/>
    </source>
</evidence>
<evidence type="ECO:0000313" key="4">
    <source>
        <dbReference type="Proteomes" id="UP001205890"/>
    </source>
</evidence>
<dbReference type="NCBIfam" id="TIGR01891">
    <property type="entry name" value="amidohydrolases"/>
    <property type="match status" value="1"/>
</dbReference>
<gene>
    <name evidence="3" type="ORF">NK718_06925</name>
</gene>
<evidence type="ECO:0000256" key="1">
    <source>
        <dbReference type="ARBA" id="ARBA00022801"/>
    </source>
</evidence>
<dbReference type="Proteomes" id="UP001205890">
    <property type="component" value="Unassembled WGS sequence"/>
</dbReference>
<sequence>MTIVERIRSYQEELVAIRRDLHAHPELGFEEQRTSDIVAERLASWGIEVHRGLGKTGVVGVLRSGSGNARRIGLRADMDALPIQETTGLDYASRNPGRMHACGHDGHTTMLLGAARYLAETRNFEGIAIFIFQPAEEGLGGARAMIADGLFSQFPCDEIYGLHNSPDGSRGQITIKPGPAMAAADFFDIRIKGRGAHGAYPHNAADPIVTAMALGNALQSVVSRNINPTDPAVVSITQIHAGSAYNVIPDTAHLAGTVRTFDEAARDLARARIRDISAGIAAAFNSTIDVEIREVFSVLRNDPEKVEAVAGAAAELFGEAVLNRETTPRMGSEDFADMLHRVPGAYCWLGMEAGPSLHNPNYRFDDEVIPLGASLLARIVERQAV</sequence>
<dbReference type="PANTHER" id="PTHR11014:SF63">
    <property type="entry name" value="METALLOPEPTIDASE, PUTATIVE (AFU_ORTHOLOGUE AFUA_6G09600)-RELATED"/>
    <property type="match status" value="1"/>
</dbReference>
<dbReference type="SUPFAM" id="SSF53187">
    <property type="entry name" value="Zn-dependent exopeptidases"/>
    <property type="match status" value="1"/>
</dbReference>
<evidence type="ECO:0000259" key="2">
    <source>
        <dbReference type="Pfam" id="PF07687"/>
    </source>
</evidence>
<dbReference type="Gene3D" id="3.40.630.10">
    <property type="entry name" value="Zn peptidases"/>
    <property type="match status" value="1"/>
</dbReference>
<dbReference type="PANTHER" id="PTHR11014">
    <property type="entry name" value="PEPTIDASE M20 FAMILY MEMBER"/>
    <property type="match status" value="1"/>
</dbReference>
<dbReference type="SUPFAM" id="SSF55031">
    <property type="entry name" value="Bacterial exopeptidase dimerisation domain"/>
    <property type="match status" value="1"/>
</dbReference>
<dbReference type="InterPro" id="IPR036264">
    <property type="entry name" value="Bact_exopeptidase_dim_dom"/>
</dbReference>
<protein>
    <submittedName>
        <fullName evidence="3">M20 family metallopeptidase</fullName>
    </submittedName>
</protein>
<dbReference type="Pfam" id="PF07687">
    <property type="entry name" value="M20_dimer"/>
    <property type="match status" value="1"/>
</dbReference>
<dbReference type="EMBL" id="JANCLU010000005">
    <property type="protein sequence ID" value="MCP8938243.1"/>
    <property type="molecule type" value="Genomic_DNA"/>
</dbReference>
<keyword evidence="4" id="KW-1185">Reference proteome</keyword>
<feature type="domain" description="Peptidase M20 dimerisation" evidence="2">
    <location>
        <begin position="187"/>
        <end position="277"/>
    </location>
</feature>
<dbReference type="PIRSF" id="PIRSF005962">
    <property type="entry name" value="Pept_M20D_amidohydro"/>
    <property type="match status" value="1"/>
</dbReference>
<dbReference type="Gene3D" id="3.30.70.360">
    <property type="match status" value="1"/>
</dbReference>